<gene>
    <name evidence="2" type="ORF">VNI00_006305</name>
</gene>
<comment type="caution">
    <text evidence="2">The sequence shown here is derived from an EMBL/GenBank/DDBJ whole genome shotgun (WGS) entry which is preliminary data.</text>
</comment>
<feature type="compositionally biased region" description="Polar residues" evidence="1">
    <location>
        <begin position="114"/>
        <end position="131"/>
    </location>
</feature>
<dbReference type="AlphaFoldDB" id="A0AAW0DB37"/>
<reference evidence="2 3" key="1">
    <citation type="submission" date="2024-01" db="EMBL/GenBank/DDBJ databases">
        <title>A draft genome for a cacao thread blight-causing isolate of Paramarasmius palmivorus.</title>
        <authorList>
            <person name="Baruah I.K."/>
            <person name="Bukari Y."/>
            <person name="Amoako-Attah I."/>
            <person name="Meinhardt L.W."/>
            <person name="Bailey B.A."/>
            <person name="Cohen S.P."/>
        </authorList>
    </citation>
    <scope>NUCLEOTIDE SEQUENCE [LARGE SCALE GENOMIC DNA]</scope>
    <source>
        <strain evidence="2 3">GH-12</strain>
    </source>
</reference>
<sequence length="340" mass="38489">MSYRSCSIEASVSTDFPQDNYGALLVTSLKLPELVLLRAKHQNPQLKNVDPKHRWTDSNHSVLVNTKVEKPVKESVDFVKRLWQHRSKLESESITPLYKKRKVDESELDLEPNINRSPDNVCSPTTASDRNGDSVSWLSHFVDDLFSDNRSDTSISSSDRLADKPLRYNLWLSRRSSTSGSPSDRSADEIHNSFSDDRFDTTAGSSARSTDARISMESEECCRLLDVLANLFTDTDSEEEKCNDMQPALNNVLSELPTFLYGHSKLQDGALHNLQTHSKQDLTTKVYVAKKGFMDVMSNSRISIPRWLGVNAPNDLRKAITAYLRKGGKLNHLILIYYEM</sequence>
<proteinExistence type="predicted"/>
<organism evidence="2 3">
    <name type="scientific">Paramarasmius palmivorus</name>
    <dbReference type="NCBI Taxonomy" id="297713"/>
    <lineage>
        <taxon>Eukaryota</taxon>
        <taxon>Fungi</taxon>
        <taxon>Dikarya</taxon>
        <taxon>Basidiomycota</taxon>
        <taxon>Agaricomycotina</taxon>
        <taxon>Agaricomycetes</taxon>
        <taxon>Agaricomycetidae</taxon>
        <taxon>Agaricales</taxon>
        <taxon>Marasmiineae</taxon>
        <taxon>Marasmiaceae</taxon>
        <taxon>Paramarasmius</taxon>
    </lineage>
</organism>
<protein>
    <submittedName>
        <fullName evidence="2">Uncharacterized protein</fullName>
    </submittedName>
</protein>
<evidence type="ECO:0000313" key="2">
    <source>
        <dbReference type="EMBL" id="KAK7047539.1"/>
    </source>
</evidence>
<name>A0AAW0DB37_9AGAR</name>
<feature type="compositionally biased region" description="Low complexity" evidence="1">
    <location>
        <begin position="175"/>
        <end position="184"/>
    </location>
</feature>
<accession>A0AAW0DB37</accession>
<dbReference type="EMBL" id="JAYKXP010000019">
    <property type="protein sequence ID" value="KAK7047539.1"/>
    <property type="molecule type" value="Genomic_DNA"/>
</dbReference>
<evidence type="ECO:0000256" key="1">
    <source>
        <dbReference type="SAM" id="MobiDB-lite"/>
    </source>
</evidence>
<dbReference type="Proteomes" id="UP001383192">
    <property type="component" value="Unassembled WGS sequence"/>
</dbReference>
<evidence type="ECO:0000313" key="3">
    <source>
        <dbReference type="Proteomes" id="UP001383192"/>
    </source>
</evidence>
<keyword evidence="3" id="KW-1185">Reference proteome</keyword>
<feature type="region of interest" description="Disordered" evidence="1">
    <location>
        <begin position="175"/>
        <end position="211"/>
    </location>
</feature>
<feature type="region of interest" description="Disordered" evidence="1">
    <location>
        <begin position="109"/>
        <end position="131"/>
    </location>
</feature>
<feature type="compositionally biased region" description="Basic and acidic residues" evidence="1">
    <location>
        <begin position="185"/>
        <end position="200"/>
    </location>
</feature>